<protein>
    <recommendedName>
        <fullName evidence="6">RING-type domain-containing protein</fullName>
    </recommendedName>
</protein>
<evidence type="ECO:0000313" key="7">
    <source>
        <dbReference type="EMBL" id="KAF9451683.1"/>
    </source>
</evidence>
<dbReference type="GO" id="GO:0061630">
    <property type="term" value="F:ubiquitin protein ligase activity"/>
    <property type="evidence" value="ECO:0007669"/>
    <property type="project" value="TreeGrafter"/>
</dbReference>
<evidence type="ECO:0000256" key="2">
    <source>
        <dbReference type="ARBA" id="ARBA00022771"/>
    </source>
</evidence>
<dbReference type="PROSITE" id="PS50089">
    <property type="entry name" value="ZF_RING_2"/>
    <property type="match status" value="1"/>
</dbReference>
<reference evidence="7" key="1">
    <citation type="submission" date="2020-11" db="EMBL/GenBank/DDBJ databases">
        <authorList>
            <consortium name="DOE Joint Genome Institute"/>
            <person name="Ahrendt S."/>
            <person name="Riley R."/>
            <person name="Andreopoulos W."/>
            <person name="Labutti K."/>
            <person name="Pangilinan J."/>
            <person name="Ruiz-Duenas F.J."/>
            <person name="Barrasa J.M."/>
            <person name="Sanchez-Garcia M."/>
            <person name="Camarero S."/>
            <person name="Miyauchi S."/>
            <person name="Serrano A."/>
            <person name="Linde D."/>
            <person name="Babiker R."/>
            <person name="Drula E."/>
            <person name="Ayuso-Fernandez I."/>
            <person name="Pacheco R."/>
            <person name="Padilla G."/>
            <person name="Ferreira P."/>
            <person name="Barriuso J."/>
            <person name="Kellner H."/>
            <person name="Castanera R."/>
            <person name="Alfaro M."/>
            <person name="Ramirez L."/>
            <person name="Pisabarro A.G."/>
            <person name="Kuo A."/>
            <person name="Tritt A."/>
            <person name="Lipzen A."/>
            <person name="He G."/>
            <person name="Yan M."/>
            <person name="Ng V."/>
            <person name="Cullen D."/>
            <person name="Martin F."/>
            <person name="Rosso M.-N."/>
            <person name="Henrissat B."/>
            <person name="Hibbett D."/>
            <person name="Martinez A.T."/>
            <person name="Grigoriev I.V."/>
        </authorList>
    </citation>
    <scope>NUCLEOTIDE SEQUENCE</scope>
    <source>
        <strain evidence="7">MF-IS2</strain>
    </source>
</reference>
<dbReference type="Proteomes" id="UP000807342">
    <property type="component" value="Unassembled WGS sequence"/>
</dbReference>
<evidence type="ECO:0000259" key="6">
    <source>
        <dbReference type="PROSITE" id="PS50089"/>
    </source>
</evidence>
<keyword evidence="3" id="KW-0862">Zinc</keyword>
<keyword evidence="8" id="KW-1185">Reference proteome</keyword>
<dbReference type="AlphaFoldDB" id="A0A9P5XHW2"/>
<keyword evidence="2 4" id="KW-0863">Zinc-finger</keyword>
<evidence type="ECO:0000256" key="3">
    <source>
        <dbReference type="ARBA" id="ARBA00022833"/>
    </source>
</evidence>
<gene>
    <name evidence="7" type="ORF">P691DRAFT_723419</name>
</gene>
<dbReference type="GO" id="GO:0016567">
    <property type="term" value="P:protein ubiquitination"/>
    <property type="evidence" value="ECO:0007669"/>
    <property type="project" value="TreeGrafter"/>
</dbReference>
<evidence type="ECO:0000256" key="4">
    <source>
        <dbReference type="PROSITE-ProRule" id="PRU00175"/>
    </source>
</evidence>
<feature type="compositionally biased region" description="Basic and acidic residues" evidence="5">
    <location>
        <begin position="179"/>
        <end position="192"/>
    </location>
</feature>
<dbReference type="OrthoDB" id="8062037at2759"/>
<dbReference type="GO" id="GO:0008270">
    <property type="term" value="F:zinc ion binding"/>
    <property type="evidence" value="ECO:0007669"/>
    <property type="project" value="UniProtKB-KW"/>
</dbReference>
<dbReference type="EMBL" id="MU151081">
    <property type="protein sequence ID" value="KAF9451683.1"/>
    <property type="molecule type" value="Genomic_DNA"/>
</dbReference>
<dbReference type="Pfam" id="PF00097">
    <property type="entry name" value="zf-C3HC4"/>
    <property type="match status" value="1"/>
</dbReference>
<dbReference type="Gene3D" id="3.30.40.10">
    <property type="entry name" value="Zinc/RING finger domain, C3HC4 (zinc finger)"/>
    <property type="match status" value="1"/>
</dbReference>
<evidence type="ECO:0000256" key="5">
    <source>
        <dbReference type="SAM" id="MobiDB-lite"/>
    </source>
</evidence>
<evidence type="ECO:0000256" key="1">
    <source>
        <dbReference type="ARBA" id="ARBA00022723"/>
    </source>
</evidence>
<comment type="caution">
    <text evidence="7">The sequence shown here is derived from an EMBL/GenBank/DDBJ whole genome shotgun (WGS) entry which is preliminary data.</text>
</comment>
<dbReference type="InterPro" id="IPR001841">
    <property type="entry name" value="Znf_RING"/>
</dbReference>
<name>A0A9P5XHW2_9AGAR</name>
<dbReference type="SUPFAM" id="SSF57850">
    <property type="entry name" value="RING/U-box"/>
    <property type="match status" value="1"/>
</dbReference>
<dbReference type="InterPro" id="IPR018957">
    <property type="entry name" value="Znf_C3HC4_RING-type"/>
</dbReference>
<evidence type="ECO:0000313" key="8">
    <source>
        <dbReference type="Proteomes" id="UP000807342"/>
    </source>
</evidence>
<proteinExistence type="predicted"/>
<accession>A0A9P5XHW2</accession>
<sequence>MNNEQDESQRLSEAFTESLQQFLSLSPAEQSGLNEERINALLETLSTISEKELEELGHKDSTCSICMQSFLAILAEGETASVMESPALYSGELGVTRLNQPWQCGHLFCRRDITKWIKTGKPTCPMCRKSLIEPGSQPETQESTPQLPGHNQFALDVIMGLDHMFSDRTDAHFARAFDQRSRDDDGDDHSRNEYSGMYS</sequence>
<keyword evidence="1" id="KW-0479">Metal-binding</keyword>
<feature type="domain" description="RING-type" evidence="6">
    <location>
        <begin position="63"/>
        <end position="128"/>
    </location>
</feature>
<organism evidence="7 8">
    <name type="scientific">Macrolepiota fuliginosa MF-IS2</name>
    <dbReference type="NCBI Taxonomy" id="1400762"/>
    <lineage>
        <taxon>Eukaryota</taxon>
        <taxon>Fungi</taxon>
        <taxon>Dikarya</taxon>
        <taxon>Basidiomycota</taxon>
        <taxon>Agaricomycotina</taxon>
        <taxon>Agaricomycetes</taxon>
        <taxon>Agaricomycetidae</taxon>
        <taxon>Agaricales</taxon>
        <taxon>Agaricineae</taxon>
        <taxon>Agaricaceae</taxon>
        <taxon>Macrolepiota</taxon>
    </lineage>
</organism>
<feature type="region of interest" description="Disordered" evidence="5">
    <location>
        <begin position="179"/>
        <end position="199"/>
    </location>
</feature>
<dbReference type="PANTHER" id="PTHR45969:SF69">
    <property type="entry name" value="FINGER DOMAIN PROTEIN, PUTATIVE (AFU_ORTHOLOGUE AFUA_3G12190)-RELATED"/>
    <property type="match status" value="1"/>
</dbReference>
<dbReference type="PANTHER" id="PTHR45969">
    <property type="entry name" value="RING ZINC FINGER PROTEIN-RELATED"/>
    <property type="match status" value="1"/>
</dbReference>
<dbReference type="InterPro" id="IPR013083">
    <property type="entry name" value="Znf_RING/FYVE/PHD"/>
</dbReference>